<keyword evidence="3" id="KW-1185">Reference proteome</keyword>
<accession>A0AAV8Y9B0</accession>
<name>A0AAV8Y9B0_9CUCU</name>
<gene>
    <name evidence="2" type="ORF">NQ314_008577</name>
</gene>
<evidence type="ECO:0000313" key="2">
    <source>
        <dbReference type="EMBL" id="KAJ8947565.1"/>
    </source>
</evidence>
<dbReference type="AlphaFoldDB" id="A0AAV8Y9B0"/>
<evidence type="ECO:0000256" key="1">
    <source>
        <dbReference type="SAM" id="SignalP"/>
    </source>
</evidence>
<sequence>MKVATIVLCSVLYLVLSETLAEHYEYSAEMKTLTPQESSKALAAESNERETSFAEQISRGVPPDNGGNYGDLVHRYREDRDRLLLREVIINQVLSSDEQDIHWSVSISGAKISSVRVLNFGRERGYCLRIDVAGGGCSSHYKNTSVV</sequence>
<organism evidence="2 3">
    <name type="scientific">Rhamnusium bicolor</name>
    <dbReference type="NCBI Taxonomy" id="1586634"/>
    <lineage>
        <taxon>Eukaryota</taxon>
        <taxon>Metazoa</taxon>
        <taxon>Ecdysozoa</taxon>
        <taxon>Arthropoda</taxon>
        <taxon>Hexapoda</taxon>
        <taxon>Insecta</taxon>
        <taxon>Pterygota</taxon>
        <taxon>Neoptera</taxon>
        <taxon>Endopterygota</taxon>
        <taxon>Coleoptera</taxon>
        <taxon>Polyphaga</taxon>
        <taxon>Cucujiformia</taxon>
        <taxon>Chrysomeloidea</taxon>
        <taxon>Cerambycidae</taxon>
        <taxon>Lepturinae</taxon>
        <taxon>Rhagiini</taxon>
        <taxon>Rhamnusium</taxon>
    </lineage>
</organism>
<evidence type="ECO:0000313" key="3">
    <source>
        <dbReference type="Proteomes" id="UP001162156"/>
    </source>
</evidence>
<protein>
    <submittedName>
        <fullName evidence="2">Uncharacterized protein</fullName>
    </submittedName>
</protein>
<dbReference type="Proteomes" id="UP001162156">
    <property type="component" value="Unassembled WGS sequence"/>
</dbReference>
<dbReference type="EMBL" id="JANEYF010002368">
    <property type="protein sequence ID" value="KAJ8947565.1"/>
    <property type="molecule type" value="Genomic_DNA"/>
</dbReference>
<keyword evidence="1" id="KW-0732">Signal</keyword>
<reference evidence="2" key="1">
    <citation type="journal article" date="2023" name="Insect Mol. Biol.">
        <title>Genome sequencing provides insights into the evolution of gene families encoding plant cell wall-degrading enzymes in longhorned beetles.</title>
        <authorList>
            <person name="Shin N.R."/>
            <person name="Okamura Y."/>
            <person name="Kirsch R."/>
            <person name="Pauchet Y."/>
        </authorList>
    </citation>
    <scope>NUCLEOTIDE SEQUENCE</scope>
    <source>
        <strain evidence="2">RBIC_L_NR</strain>
    </source>
</reference>
<feature type="signal peptide" evidence="1">
    <location>
        <begin position="1"/>
        <end position="21"/>
    </location>
</feature>
<comment type="caution">
    <text evidence="2">The sequence shown here is derived from an EMBL/GenBank/DDBJ whole genome shotgun (WGS) entry which is preliminary data.</text>
</comment>
<feature type="chain" id="PRO_5043944990" evidence="1">
    <location>
        <begin position="22"/>
        <end position="147"/>
    </location>
</feature>
<proteinExistence type="predicted"/>